<evidence type="ECO:0000256" key="1">
    <source>
        <dbReference type="ARBA" id="ARBA00006479"/>
    </source>
</evidence>
<dbReference type="CDD" id="cd00090">
    <property type="entry name" value="HTH_ARSR"/>
    <property type="match status" value="1"/>
</dbReference>
<dbReference type="PRINTS" id="PR00033">
    <property type="entry name" value="HTHASNC"/>
</dbReference>
<dbReference type="Proteomes" id="UP000199077">
    <property type="component" value="Chromosome I"/>
</dbReference>
<dbReference type="GO" id="GO:0043565">
    <property type="term" value="F:sequence-specific DNA binding"/>
    <property type="evidence" value="ECO:0007669"/>
    <property type="project" value="InterPro"/>
</dbReference>
<evidence type="ECO:0000313" key="3">
    <source>
        <dbReference type="Proteomes" id="UP000199077"/>
    </source>
</evidence>
<sequence length="377" mass="38529">MTWTAKPSLDLVRTVTDDTVLKLLMENARITRADIAARSGISKTTVSESMRRLEALGIVTDTGERTSGRGRSGSYYAVAPGQGSAMAVSITPAAVVAEVVDPRGTALARSQIALAAGARTGEAAAALRTACKRVAAAADGVVAVAVVSAADPVDRHSGRLVQIPDAPFLVGDLDPVSIVGSLASGSVVVDNDVNWAARAEALAGAAAGVSDFVYLHLGEGLGCAVVSDGEVRRGHTGLAGEIAHVVVPGARRSSIPFTEVFAQLGLRRPGSTAVDVGAVVAAIDDQPQLRAALADAVAAVLLAAVGFLDPQFLVVGGGWGAHPAFVAELALRSSLWPRPTRIAAAALDAEPDLAGARAHAVELLRDAIMRTAQTNRR</sequence>
<keyword evidence="3" id="KW-1185">Reference proteome</keyword>
<keyword evidence="2" id="KW-0808">Transferase</keyword>
<dbReference type="InterPro" id="IPR043129">
    <property type="entry name" value="ATPase_NBD"/>
</dbReference>
<dbReference type="InterPro" id="IPR000600">
    <property type="entry name" value="ROK"/>
</dbReference>
<dbReference type="Pfam" id="PF00480">
    <property type="entry name" value="ROK"/>
    <property type="match status" value="1"/>
</dbReference>
<reference evidence="3" key="1">
    <citation type="submission" date="2016-10" db="EMBL/GenBank/DDBJ databases">
        <authorList>
            <person name="Varghese N."/>
            <person name="Submissions S."/>
        </authorList>
    </citation>
    <scope>NUCLEOTIDE SEQUENCE [LARGE SCALE GENOMIC DNA]</scope>
    <source>
        <strain evidence="3">DSM 22329</strain>
    </source>
</reference>
<dbReference type="PANTHER" id="PTHR18964:SF149">
    <property type="entry name" value="BIFUNCTIONAL UDP-N-ACETYLGLUCOSAMINE 2-EPIMERASE_N-ACETYLMANNOSAMINE KINASE"/>
    <property type="match status" value="1"/>
</dbReference>
<name>A0A1H0URE3_9MICO</name>
<organism evidence="2 3">
    <name type="scientific">Pedococcus dokdonensis</name>
    <dbReference type="NCBI Taxonomy" id="443156"/>
    <lineage>
        <taxon>Bacteria</taxon>
        <taxon>Bacillati</taxon>
        <taxon>Actinomycetota</taxon>
        <taxon>Actinomycetes</taxon>
        <taxon>Micrococcales</taxon>
        <taxon>Intrasporangiaceae</taxon>
        <taxon>Pedococcus</taxon>
    </lineage>
</organism>
<gene>
    <name evidence="2" type="ORF">SAMN04489867_3466</name>
</gene>
<dbReference type="InterPro" id="IPR011991">
    <property type="entry name" value="ArsR-like_HTH"/>
</dbReference>
<dbReference type="SUPFAM" id="SSF53067">
    <property type="entry name" value="Actin-like ATPase domain"/>
    <property type="match status" value="1"/>
</dbReference>
<protein>
    <submittedName>
        <fullName evidence="2">Sugar kinase of the NBD/HSP70 family, may contain an N-terminal HTH domain</fullName>
    </submittedName>
</protein>
<dbReference type="InterPro" id="IPR036390">
    <property type="entry name" value="WH_DNA-bd_sf"/>
</dbReference>
<dbReference type="GO" id="GO:0016301">
    <property type="term" value="F:kinase activity"/>
    <property type="evidence" value="ECO:0007669"/>
    <property type="project" value="UniProtKB-KW"/>
</dbReference>
<dbReference type="STRING" id="443156.SAMN04489867_3466"/>
<keyword evidence="2" id="KW-0418">Kinase</keyword>
<proteinExistence type="inferred from homology"/>
<dbReference type="InterPro" id="IPR000485">
    <property type="entry name" value="AsnC-type_HTH_dom"/>
</dbReference>
<dbReference type="SUPFAM" id="SSF46785">
    <property type="entry name" value="Winged helix' DNA-binding domain"/>
    <property type="match status" value="1"/>
</dbReference>
<dbReference type="AlphaFoldDB" id="A0A1H0URE3"/>
<dbReference type="InterPro" id="IPR036388">
    <property type="entry name" value="WH-like_DNA-bd_sf"/>
</dbReference>
<dbReference type="CDD" id="cd23763">
    <property type="entry name" value="ASKHA_ATPase_ROK"/>
    <property type="match status" value="1"/>
</dbReference>
<comment type="similarity">
    <text evidence="1">Belongs to the ROK (NagC/XylR) family.</text>
</comment>
<dbReference type="RefSeq" id="WP_231961336.1">
    <property type="nucleotide sequence ID" value="NZ_LT629711.1"/>
</dbReference>
<dbReference type="Pfam" id="PF13412">
    <property type="entry name" value="HTH_24"/>
    <property type="match status" value="1"/>
</dbReference>
<dbReference type="Gene3D" id="1.10.10.10">
    <property type="entry name" value="Winged helix-like DNA-binding domain superfamily/Winged helix DNA-binding domain"/>
    <property type="match status" value="1"/>
</dbReference>
<accession>A0A1H0URE3</accession>
<dbReference type="EMBL" id="LT629711">
    <property type="protein sequence ID" value="SDP68690.1"/>
    <property type="molecule type" value="Genomic_DNA"/>
</dbReference>
<evidence type="ECO:0000313" key="2">
    <source>
        <dbReference type="EMBL" id="SDP68690.1"/>
    </source>
</evidence>
<dbReference type="Gene3D" id="3.30.420.40">
    <property type="match status" value="2"/>
</dbReference>
<dbReference type="PANTHER" id="PTHR18964">
    <property type="entry name" value="ROK (REPRESSOR, ORF, KINASE) FAMILY"/>
    <property type="match status" value="1"/>
</dbReference>